<evidence type="ECO:0000256" key="4">
    <source>
        <dbReference type="ARBA" id="ARBA00023157"/>
    </source>
</evidence>
<evidence type="ECO:0000259" key="6">
    <source>
        <dbReference type="PROSITE" id="PS50279"/>
    </source>
</evidence>
<dbReference type="GO" id="GO:0005615">
    <property type="term" value="C:extracellular space"/>
    <property type="evidence" value="ECO:0007669"/>
    <property type="project" value="TreeGrafter"/>
</dbReference>
<keyword evidence="5" id="KW-0732">Signal</keyword>
<dbReference type="InterPro" id="IPR020901">
    <property type="entry name" value="Prtase_inh_Kunz-CS"/>
</dbReference>
<dbReference type="PRINTS" id="PR00759">
    <property type="entry name" value="BASICPTASE"/>
</dbReference>
<feature type="chain" id="PRO_5032303850" evidence="5">
    <location>
        <begin position="25"/>
        <end position="81"/>
    </location>
</feature>
<dbReference type="PANTHER" id="PTHR10083:SF383">
    <property type="entry name" value="BPTI_KUNITZ INHIBITOR DOMAIN-CONTAINING PROTEIN"/>
    <property type="match status" value="1"/>
</dbReference>
<feature type="domain" description="BPTI/Kunitz inhibitor" evidence="6">
    <location>
        <begin position="29"/>
        <end position="79"/>
    </location>
</feature>
<accession>A0A898IPM9</accession>
<name>A0A898IPM9_CALBG</name>
<evidence type="ECO:0000256" key="5">
    <source>
        <dbReference type="SAM" id="SignalP"/>
    </source>
</evidence>
<sequence>MSSGGLLLLLGFLTLWAELTPSMARPRFCNLPPDTGRCLALMTAFYYHPASNTCRPFLFGGCKRNPNSFKTIKKCKRTCAG</sequence>
<keyword evidence="3" id="KW-0964">Secreted</keyword>
<dbReference type="Pfam" id="PF00014">
    <property type="entry name" value="Kunitz_BPTI"/>
    <property type="match status" value="1"/>
</dbReference>
<evidence type="ECO:0000256" key="1">
    <source>
        <dbReference type="ARBA" id="ARBA00004613"/>
    </source>
</evidence>
<dbReference type="SUPFAM" id="SSF57362">
    <property type="entry name" value="BPTI-like"/>
    <property type="match status" value="1"/>
</dbReference>
<dbReference type="Gene3D" id="4.10.410.10">
    <property type="entry name" value="Pancreatic trypsin inhibitor Kunitz domain"/>
    <property type="match status" value="1"/>
</dbReference>
<protein>
    <submittedName>
        <fullName evidence="7">Kunitz peptide</fullName>
    </submittedName>
</protein>
<proteinExistence type="evidence at transcript level"/>
<evidence type="ECO:0000256" key="2">
    <source>
        <dbReference type="ARBA" id="ARBA00008415"/>
    </source>
</evidence>
<dbReference type="AlphaFoldDB" id="A0A898IPM9"/>
<dbReference type="PROSITE" id="PS00280">
    <property type="entry name" value="BPTI_KUNITZ_1"/>
    <property type="match status" value="1"/>
</dbReference>
<comment type="similarity">
    <text evidence="2">Belongs to the venom Kunitz-type family.</text>
</comment>
<dbReference type="PROSITE" id="PS50279">
    <property type="entry name" value="BPTI_KUNITZ_2"/>
    <property type="match status" value="1"/>
</dbReference>
<organism evidence="7">
    <name type="scientific">Calliophis bivirgatus</name>
    <name type="common">Blue Malaysian coral snake</name>
    <name type="synonym">Maticora bivirgata</name>
    <dbReference type="NCBI Taxonomy" id="8633"/>
    <lineage>
        <taxon>Eukaryota</taxon>
        <taxon>Metazoa</taxon>
        <taxon>Chordata</taxon>
        <taxon>Craniata</taxon>
        <taxon>Vertebrata</taxon>
        <taxon>Euteleostomi</taxon>
        <taxon>Lepidosauria</taxon>
        <taxon>Squamata</taxon>
        <taxon>Bifurcata</taxon>
        <taxon>Unidentata</taxon>
        <taxon>Episquamata</taxon>
        <taxon>Toxicofera</taxon>
        <taxon>Serpentes</taxon>
        <taxon>Colubroidea</taxon>
        <taxon>Elapidae</taxon>
        <taxon>Elapinae</taxon>
        <taxon>Calliophis</taxon>
    </lineage>
</organism>
<feature type="signal peptide" evidence="5">
    <location>
        <begin position="1"/>
        <end position="24"/>
    </location>
</feature>
<dbReference type="EMBL" id="MW575101">
    <property type="protein sequence ID" value="QSI84005.1"/>
    <property type="molecule type" value="mRNA"/>
</dbReference>
<dbReference type="GO" id="GO:0004867">
    <property type="term" value="F:serine-type endopeptidase inhibitor activity"/>
    <property type="evidence" value="ECO:0007669"/>
    <property type="project" value="InterPro"/>
</dbReference>
<evidence type="ECO:0000256" key="3">
    <source>
        <dbReference type="ARBA" id="ARBA00022525"/>
    </source>
</evidence>
<dbReference type="PANTHER" id="PTHR10083">
    <property type="entry name" value="KUNITZ-TYPE PROTEASE INHIBITOR-RELATED"/>
    <property type="match status" value="1"/>
</dbReference>
<dbReference type="InterPro" id="IPR036880">
    <property type="entry name" value="Kunitz_BPTI_sf"/>
</dbReference>
<dbReference type="InterPro" id="IPR002223">
    <property type="entry name" value="Kunitz_BPTI"/>
</dbReference>
<evidence type="ECO:0000313" key="7">
    <source>
        <dbReference type="EMBL" id="QSI84005.1"/>
    </source>
</evidence>
<keyword evidence="4" id="KW-1015">Disulfide bond</keyword>
<comment type="subcellular location">
    <subcellularLocation>
        <location evidence="1">Secreted</location>
    </subcellularLocation>
</comment>
<reference evidence="7" key="1">
    <citation type="journal article" name="Toxins">
        <title>Electric Blue: Molecular Evolution of Three-Finger Toxins in the Long-Glanded Coral Snake Species Calliophis bivirgatus.</title>
        <authorList>
            <person name="Dashevsky D."/>
            <person name="Rokyta D."/>
            <person name="Frank N."/>
            <person name="Nouwens A."/>
            <person name="Fry B.G."/>
        </authorList>
    </citation>
    <scope>NUCLEOTIDE SEQUENCE</scope>
    <source>
        <tissue evidence="7">Venom gland</tissue>
    </source>
</reference>
<dbReference type="SMART" id="SM00131">
    <property type="entry name" value="KU"/>
    <property type="match status" value="1"/>
</dbReference>
<dbReference type="InterPro" id="IPR050098">
    <property type="entry name" value="TFPI/VKTCI-like"/>
</dbReference>